<dbReference type="EMBL" id="JANBUJ010001838">
    <property type="protein sequence ID" value="KAJ2765972.1"/>
    <property type="molecule type" value="Genomic_DNA"/>
</dbReference>
<sequence length="254" mass="27274">MRALSALARVRRRALHTAAAPRTLWSFLDGAAGVYGYAAAHSEAEPPALQRIRRAALAEAPAEAQKMISPLQGAFMASLVRAQRPSAVLELGCYVGYSALWLAHGLDRAAGARLWTCERDPETAQKAQHNIASAGLAGAVTVLAQPAASVLESWDPATKLDLIFIDANKSAYQQYYDLVMDLGILHDRGQIVVDNVLFHGKVHTAQPPAGAAGKQSRIAAKLRAFNEHVASDPRTSQVILPVFDGLMLIQKARP</sequence>
<comment type="caution">
    <text evidence="1">The sequence shown here is derived from an EMBL/GenBank/DDBJ whole genome shotgun (WGS) entry which is preliminary data.</text>
</comment>
<name>A0ACC1JS12_9FUNG</name>
<proteinExistence type="predicted"/>
<evidence type="ECO:0000313" key="1">
    <source>
        <dbReference type="EMBL" id="KAJ2765972.1"/>
    </source>
</evidence>
<keyword evidence="2" id="KW-1185">Reference proteome</keyword>
<accession>A0ACC1JS12</accession>
<dbReference type="Proteomes" id="UP001140234">
    <property type="component" value="Unassembled WGS sequence"/>
</dbReference>
<protein>
    <submittedName>
        <fullName evidence="1">Uncharacterized protein</fullName>
    </submittedName>
</protein>
<gene>
    <name evidence="1" type="ORF">IWQ57_004562</name>
</gene>
<organism evidence="1 2">
    <name type="scientific">Coemansia nantahalensis</name>
    <dbReference type="NCBI Taxonomy" id="2789366"/>
    <lineage>
        <taxon>Eukaryota</taxon>
        <taxon>Fungi</taxon>
        <taxon>Fungi incertae sedis</taxon>
        <taxon>Zoopagomycota</taxon>
        <taxon>Kickxellomycotina</taxon>
        <taxon>Kickxellomycetes</taxon>
        <taxon>Kickxellales</taxon>
        <taxon>Kickxellaceae</taxon>
        <taxon>Coemansia</taxon>
    </lineage>
</organism>
<evidence type="ECO:0000313" key="2">
    <source>
        <dbReference type="Proteomes" id="UP001140234"/>
    </source>
</evidence>
<reference evidence="1" key="1">
    <citation type="submission" date="2022-07" db="EMBL/GenBank/DDBJ databases">
        <title>Phylogenomic reconstructions and comparative analyses of Kickxellomycotina fungi.</title>
        <authorList>
            <person name="Reynolds N.K."/>
            <person name="Stajich J.E."/>
            <person name="Barry K."/>
            <person name="Grigoriev I.V."/>
            <person name="Crous P."/>
            <person name="Smith M.E."/>
        </authorList>
    </citation>
    <scope>NUCLEOTIDE SEQUENCE</scope>
    <source>
        <strain evidence="1">CBS 109366</strain>
    </source>
</reference>